<dbReference type="GO" id="GO:0005886">
    <property type="term" value="C:plasma membrane"/>
    <property type="evidence" value="ECO:0007669"/>
    <property type="project" value="UniProtKB-SubCell"/>
</dbReference>
<feature type="transmembrane region" description="Helical" evidence="7">
    <location>
        <begin position="236"/>
        <end position="262"/>
    </location>
</feature>
<dbReference type="AlphaFoldDB" id="A0A1D8B070"/>
<evidence type="ECO:0000256" key="5">
    <source>
        <dbReference type="ARBA" id="ARBA00022989"/>
    </source>
</evidence>
<evidence type="ECO:0000256" key="3">
    <source>
        <dbReference type="ARBA" id="ARBA00022475"/>
    </source>
</evidence>
<dbReference type="STRING" id="178339.BH719_00335"/>
<accession>A0A1D8B070</accession>
<dbReference type="InterPro" id="IPR000515">
    <property type="entry name" value="MetI-like"/>
</dbReference>
<keyword evidence="6 7" id="KW-0472">Membrane</keyword>
<comment type="subcellular location">
    <subcellularLocation>
        <location evidence="1 7">Cell membrane</location>
        <topology evidence="1 7">Multi-pass membrane protein</topology>
    </subcellularLocation>
</comment>
<protein>
    <submittedName>
        <fullName evidence="9">Diguanylate cyclase</fullName>
    </submittedName>
</protein>
<gene>
    <name evidence="9" type="ORF">BH719_00335</name>
</gene>
<feature type="transmembrane region" description="Helical" evidence="7">
    <location>
        <begin position="282"/>
        <end position="308"/>
    </location>
</feature>
<keyword evidence="4 7" id="KW-0812">Transmembrane</keyword>
<dbReference type="SUPFAM" id="SSF161098">
    <property type="entry name" value="MetI-like"/>
    <property type="match status" value="1"/>
</dbReference>
<evidence type="ECO:0000256" key="4">
    <source>
        <dbReference type="ARBA" id="ARBA00022692"/>
    </source>
</evidence>
<evidence type="ECO:0000259" key="8">
    <source>
        <dbReference type="PROSITE" id="PS50928"/>
    </source>
</evidence>
<organism evidence="9 10">
    <name type="scientific">Pauljensenia hongkongensis</name>
    <dbReference type="NCBI Taxonomy" id="178339"/>
    <lineage>
        <taxon>Bacteria</taxon>
        <taxon>Bacillati</taxon>
        <taxon>Actinomycetota</taxon>
        <taxon>Actinomycetes</taxon>
        <taxon>Actinomycetales</taxon>
        <taxon>Actinomycetaceae</taxon>
        <taxon>Pauljensenia</taxon>
    </lineage>
</organism>
<dbReference type="PANTHER" id="PTHR43163">
    <property type="entry name" value="DIPEPTIDE TRANSPORT SYSTEM PERMEASE PROTEIN DPPB-RELATED"/>
    <property type="match status" value="1"/>
</dbReference>
<dbReference type="EMBL" id="CP017298">
    <property type="protein sequence ID" value="AOS46535.1"/>
    <property type="molecule type" value="Genomic_DNA"/>
</dbReference>
<dbReference type="GO" id="GO:0055085">
    <property type="term" value="P:transmembrane transport"/>
    <property type="evidence" value="ECO:0007669"/>
    <property type="project" value="InterPro"/>
</dbReference>
<evidence type="ECO:0000256" key="1">
    <source>
        <dbReference type="ARBA" id="ARBA00004651"/>
    </source>
</evidence>
<keyword evidence="10" id="KW-1185">Reference proteome</keyword>
<evidence type="ECO:0000313" key="10">
    <source>
        <dbReference type="Proteomes" id="UP000095214"/>
    </source>
</evidence>
<dbReference type="PANTHER" id="PTHR43163:SF6">
    <property type="entry name" value="DIPEPTIDE TRANSPORT SYSTEM PERMEASE PROTEIN DPPB-RELATED"/>
    <property type="match status" value="1"/>
</dbReference>
<feature type="transmembrane region" description="Helical" evidence="7">
    <location>
        <begin position="99"/>
        <end position="119"/>
    </location>
</feature>
<keyword evidence="3" id="KW-1003">Cell membrane</keyword>
<dbReference type="InterPro" id="IPR035906">
    <property type="entry name" value="MetI-like_sf"/>
</dbReference>
<feature type="transmembrane region" description="Helical" evidence="7">
    <location>
        <begin position="131"/>
        <end position="162"/>
    </location>
</feature>
<evidence type="ECO:0000256" key="7">
    <source>
        <dbReference type="RuleBase" id="RU363032"/>
    </source>
</evidence>
<dbReference type="Pfam" id="PF19300">
    <property type="entry name" value="BPD_transp_1_N"/>
    <property type="match status" value="1"/>
</dbReference>
<dbReference type="Gene3D" id="1.10.3720.10">
    <property type="entry name" value="MetI-like"/>
    <property type="match status" value="1"/>
</dbReference>
<feature type="domain" description="ABC transmembrane type-1" evidence="8">
    <location>
        <begin position="95"/>
        <end position="301"/>
    </location>
</feature>
<sequence length="319" mass="35173">MLKYLLKRLGQAVVVVFLVTIVTFALLQSQPGGAARAALGKDATQEQLDAFDHENGYDRPIVEQYVTYIGKIAHGDFGYSYQHNQSVKTLLAVRLPRTIFLSLLSTVLALLIAVPLGVFQAVKRNKAPDYVITIGCLLAYSTPIFFAGLLLIVLFSQVWPILPGEAPQGQDLAVMWEQWDHLVLPVCALSIGTIAAYARYVRSSMVDNLNEQYVRTARAKGLSEVRVVFVHTLRNAMFPVITMIGLYIPAMFCGALVIETLFNFNGMGYLYWQATGRRDYPILLGVTLIVALATVVGALLADFLYAAADPRIRLAGRSK</sequence>
<evidence type="ECO:0000256" key="2">
    <source>
        <dbReference type="ARBA" id="ARBA00022448"/>
    </source>
</evidence>
<comment type="similarity">
    <text evidence="7">Belongs to the binding-protein-dependent transport system permease family.</text>
</comment>
<dbReference type="KEGG" id="phon:BH719_00335"/>
<dbReference type="OrthoDB" id="3543764at2"/>
<dbReference type="PROSITE" id="PS50928">
    <property type="entry name" value="ABC_TM1"/>
    <property type="match status" value="1"/>
</dbReference>
<dbReference type="Proteomes" id="UP000095214">
    <property type="component" value="Chromosome"/>
</dbReference>
<evidence type="ECO:0000313" key="9">
    <source>
        <dbReference type="EMBL" id="AOS46535.1"/>
    </source>
</evidence>
<dbReference type="Pfam" id="PF00528">
    <property type="entry name" value="BPD_transp_1"/>
    <property type="match status" value="1"/>
</dbReference>
<evidence type="ECO:0000256" key="6">
    <source>
        <dbReference type="ARBA" id="ARBA00023136"/>
    </source>
</evidence>
<reference evidence="9 10" key="1">
    <citation type="submission" date="2016-09" db="EMBL/GenBank/DDBJ databases">
        <title>Complete genome sequence of Actinomyces hongkongensis HKU8.</title>
        <authorList>
            <person name="Gao Y.-X."/>
            <person name="Zhou Y.-Y."/>
            <person name="Xie Y."/>
            <person name="Wang M."/>
            <person name="Wang S.-J."/>
            <person name="Shen S.-G."/>
        </authorList>
    </citation>
    <scope>NUCLEOTIDE SEQUENCE [LARGE SCALE GENOMIC DNA]</scope>
    <source>
        <strain evidence="9 10">HKU8</strain>
    </source>
</reference>
<name>A0A1D8B070_9ACTO</name>
<keyword evidence="5 7" id="KW-1133">Transmembrane helix</keyword>
<keyword evidence="2 7" id="KW-0813">Transport</keyword>
<dbReference type="RefSeq" id="WP_009399737.1">
    <property type="nucleotide sequence ID" value="NZ_CP017298.1"/>
</dbReference>
<dbReference type="InterPro" id="IPR045621">
    <property type="entry name" value="BPD_transp_1_N"/>
</dbReference>
<feature type="transmembrane region" description="Helical" evidence="7">
    <location>
        <begin position="182"/>
        <end position="200"/>
    </location>
</feature>
<proteinExistence type="inferred from homology"/>
<dbReference type="CDD" id="cd06261">
    <property type="entry name" value="TM_PBP2"/>
    <property type="match status" value="1"/>
</dbReference>